<comment type="subcellular location">
    <subcellularLocation>
        <location evidence="8">Cytoplasm</location>
    </subcellularLocation>
</comment>
<name>A0A2T1DK18_9CYAN</name>
<feature type="active site" evidence="8">
    <location>
        <position position="205"/>
    </location>
</feature>
<dbReference type="GO" id="GO:0004359">
    <property type="term" value="F:glutaminase activity"/>
    <property type="evidence" value="ECO:0007669"/>
    <property type="project" value="UniProtKB-EC"/>
</dbReference>
<evidence type="ECO:0000256" key="6">
    <source>
        <dbReference type="ARBA" id="ARBA00022840"/>
    </source>
</evidence>
<dbReference type="GO" id="GO:0005737">
    <property type="term" value="C:cytoplasm"/>
    <property type="evidence" value="ECO:0007669"/>
    <property type="project" value="UniProtKB-SubCell"/>
</dbReference>
<dbReference type="NCBIfam" id="TIGR01737">
    <property type="entry name" value="FGAM_synth_I"/>
    <property type="match status" value="1"/>
</dbReference>
<evidence type="ECO:0000256" key="1">
    <source>
        <dbReference type="ARBA" id="ARBA00022490"/>
    </source>
</evidence>
<dbReference type="Gene3D" id="3.40.50.880">
    <property type="match status" value="1"/>
</dbReference>
<keyword evidence="4 8" id="KW-0658">Purine biosynthesis</keyword>
<dbReference type="EC" id="3.5.1.2" evidence="8"/>
<accession>A0A2T1DK18</accession>
<dbReference type="SMART" id="SM01211">
    <property type="entry name" value="GATase_5"/>
    <property type="match status" value="1"/>
</dbReference>
<keyword evidence="7 8" id="KW-0315">Glutamine amidotransferase</keyword>
<keyword evidence="3 8" id="KW-0547">Nucleotide-binding</keyword>
<keyword evidence="6 8" id="KW-0067">ATP-binding</keyword>
<proteinExistence type="inferred from homology"/>
<dbReference type="Proteomes" id="UP000238634">
    <property type="component" value="Unassembled WGS sequence"/>
</dbReference>
<comment type="catalytic activity">
    <reaction evidence="8">
        <text>N(2)-formyl-N(1)-(5-phospho-beta-D-ribosyl)glycinamide + L-glutamine + ATP + H2O = 2-formamido-N(1)-(5-O-phospho-beta-D-ribosyl)acetamidine + L-glutamate + ADP + phosphate + H(+)</text>
        <dbReference type="Rhea" id="RHEA:17129"/>
        <dbReference type="ChEBI" id="CHEBI:15377"/>
        <dbReference type="ChEBI" id="CHEBI:15378"/>
        <dbReference type="ChEBI" id="CHEBI:29985"/>
        <dbReference type="ChEBI" id="CHEBI:30616"/>
        <dbReference type="ChEBI" id="CHEBI:43474"/>
        <dbReference type="ChEBI" id="CHEBI:58359"/>
        <dbReference type="ChEBI" id="CHEBI:147286"/>
        <dbReference type="ChEBI" id="CHEBI:147287"/>
        <dbReference type="ChEBI" id="CHEBI:456216"/>
        <dbReference type="EC" id="6.3.5.3"/>
    </reaction>
</comment>
<comment type="catalytic activity">
    <reaction evidence="8">
        <text>L-glutamine + H2O = L-glutamate + NH4(+)</text>
        <dbReference type="Rhea" id="RHEA:15889"/>
        <dbReference type="ChEBI" id="CHEBI:15377"/>
        <dbReference type="ChEBI" id="CHEBI:28938"/>
        <dbReference type="ChEBI" id="CHEBI:29985"/>
        <dbReference type="ChEBI" id="CHEBI:58359"/>
        <dbReference type="EC" id="3.5.1.2"/>
    </reaction>
</comment>
<keyword evidence="1 8" id="KW-0963">Cytoplasm</keyword>
<dbReference type="HAMAP" id="MF_00421">
    <property type="entry name" value="PurQ"/>
    <property type="match status" value="1"/>
</dbReference>
<comment type="function">
    <text evidence="8">Part of the phosphoribosylformylglycinamidine synthase complex involved in the purines biosynthetic pathway. Catalyzes the ATP-dependent conversion of formylglycinamide ribonucleotide (FGAR) and glutamine to yield formylglycinamidine ribonucleotide (FGAM) and glutamate. The FGAM synthase complex is composed of three subunits. PurQ produces an ammonia molecule by converting glutamine to glutamate. PurL transfers the ammonia molecule to FGAR to form FGAM in an ATP-dependent manner. PurS interacts with PurQ and PurL and is thought to assist in the transfer of the ammonia molecule from PurQ to PurL.</text>
</comment>
<dbReference type="SUPFAM" id="SSF52317">
    <property type="entry name" value="Class I glutamine amidotransferase-like"/>
    <property type="match status" value="1"/>
</dbReference>
<dbReference type="RefSeq" id="WP_073070542.1">
    <property type="nucleotide sequence ID" value="NZ_MPPI01000008.1"/>
</dbReference>
<dbReference type="Pfam" id="PF13507">
    <property type="entry name" value="GATase_5"/>
    <property type="match status" value="1"/>
</dbReference>
<keyword evidence="5 8" id="KW-0378">Hydrolase</keyword>
<reference evidence="9 10" key="1">
    <citation type="submission" date="2018-02" db="EMBL/GenBank/DDBJ databases">
        <authorList>
            <person name="Cohen D.B."/>
            <person name="Kent A.D."/>
        </authorList>
    </citation>
    <scope>NUCLEOTIDE SEQUENCE [LARGE SCALE GENOMIC DNA]</scope>
    <source>
        <strain evidence="9 10">ULC007</strain>
    </source>
</reference>
<dbReference type="OrthoDB" id="9804441at2"/>
<evidence type="ECO:0000256" key="2">
    <source>
        <dbReference type="ARBA" id="ARBA00022598"/>
    </source>
</evidence>
<dbReference type="PROSITE" id="PS51273">
    <property type="entry name" value="GATASE_TYPE_1"/>
    <property type="match status" value="1"/>
</dbReference>
<dbReference type="GO" id="GO:0005524">
    <property type="term" value="F:ATP binding"/>
    <property type="evidence" value="ECO:0007669"/>
    <property type="project" value="UniProtKB-KW"/>
</dbReference>
<sequence length="232" mass="25306">MNVGVVVFPGSNCDRDVVWVTQGLLNQPTRMIWHEDSDLSDIDVVIVPGGFSYGDYLRCGAIARFSPVMQATIKHAEQGKLVLGICNGFQVLTEAGLLPGALVRNRDLHFVCDRVPLKVERTDLPWTNYYRTEEVITLPIAHGEGSYYADANTLKSLEENGQVLFRYCNAEGKSDQSSNPNGSLNHIAGICNRQGNVLGMMPHPERASDPSLGGVDGMRLFEGMLGAIAAIL</sequence>
<evidence type="ECO:0000256" key="5">
    <source>
        <dbReference type="ARBA" id="ARBA00022801"/>
    </source>
</evidence>
<dbReference type="InterPro" id="IPR010075">
    <property type="entry name" value="PRibForGlyAmidine_synth_PurQ"/>
</dbReference>
<dbReference type="EMBL" id="PVWG01000004">
    <property type="protein sequence ID" value="PSB20822.1"/>
    <property type="molecule type" value="Genomic_DNA"/>
</dbReference>
<gene>
    <name evidence="8" type="primary">purQ</name>
    <name evidence="9" type="ORF">C7B65_05270</name>
</gene>
<dbReference type="UniPathway" id="UPA00074">
    <property type="reaction ID" value="UER00128"/>
</dbReference>
<feature type="active site" evidence="8">
    <location>
        <position position="203"/>
    </location>
</feature>
<comment type="caution">
    <text evidence="9">The sequence shown here is derived from an EMBL/GenBank/DDBJ whole genome shotgun (WGS) entry which is preliminary data.</text>
</comment>
<dbReference type="InterPro" id="IPR029062">
    <property type="entry name" value="Class_I_gatase-like"/>
</dbReference>
<dbReference type="PANTHER" id="PTHR47552">
    <property type="entry name" value="PHOSPHORIBOSYLFORMYLGLYCINAMIDINE SYNTHASE SUBUNIT PURQ"/>
    <property type="match status" value="1"/>
</dbReference>
<keyword evidence="10" id="KW-1185">Reference proteome</keyword>
<dbReference type="EC" id="6.3.5.3" evidence="8"/>
<evidence type="ECO:0000256" key="4">
    <source>
        <dbReference type="ARBA" id="ARBA00022755"/>
    </source>
</evidence>
<reference evidence="9 10" key="2">
    <citation type="submission" date="2018-03" db="EMBL/GenBank/DDBJ databases">
        <title>The ancient ancestry and fast evolution of plastids.</title>
        <authorList>
            <person name="Moore K.R."/>
            <person name="Magnabosco C."/>
            <person name="Momper L."/>
            <person name="Gold D.A."/>
            <person name="Bosak T."/>
            <person name="Fournier G.P."/>
        </authorList>
    </citation>
    <scope>NUCLEOTIDE SEQUENCE [LARGE SCALE GENOMIC DNA]</scope>
    <source>
        <strain evidence="9 10">ULC007</strain>
    </source>
</reference>
<dbReference type="PANTHER" id="PTHR47552:SF1">
    <property type="entry name" value="PHOSPHORIBOSYLFORMYLGLYCINAMIDINE SYNTHASE SUBUNIT PURQ"/>
    <property type="match status" value="1"/>
</dbReference>
<evidence type="ECO:0000256" key="8">
    <source>
        <dbReference type="HAMAP-Rule" id="MF_00421"/>
    </source>
</evidence>
<evidence type="ECO:0000256" key="7">
    <source>
        <dbReference type="ARBA" id="ARBA00022962"/>
    </source>
</evidence>
<comment type="pathway">
    <text evidence="8">Purine metabolism; IMP biosynthesis via de novo pathway; 5-amino-1-(5-phospho-D-ribosyl)imidazole from N(2)-formyl-N(1)-(5-phospho-D-ribosyl)glycinamide: step 1/2.</text>
</comment>
<dbReference type="GO" id="GO:0006189">
    <property type="term" value="P:'de novo' IMP biosynthetic process"/>
    <property type="evidence" value="ECO:0007669"/>
    <property type="project" value="UniProtKB-UniRule"/>
</dbReference>
<dbReference type="STRING" id="1920490.GCA_001895925_03435"/>
<dbReference type="AlphaFoldDB" id="A0A2T1DK18"/>
<dbReference type="GO" id="GO:0004642">
    <property type="term" value="F:phosphoribosylformylglycinamidine synthase activity"/>
    <property type="evidence" value="ECO:0007669"/>
    <property type="project" value="UniProtKB-UniRule"/>
</dbReference>
<protein>
    <recommendedName>
        <fullName evidence="8">Phosphoribosylformylglycinamidine synthase subunit PurQ</fullName>
        <shortName evidence="8">FGAM synthase</shortName>
        <ecNumber evidence="8">6.3.5.3</ecNumber>
    </recommendedName>
    <alternativeName>
        <fullName evidence="8">Formylglycinamide ribonucleotide amidotransferase subunit I</fullName>
        <shortName evidence="8">FGAR amidotransferase I</shortName>
        <shortName evidence="8">FGAR-AT I</shortName>
    </alternativeName>
    <alternativeName>
        <fullName evidence="8">Glutaminase PurQ</fullName>
        <ecNumber evidence="8">3.5.1.2</ecNumber>
    </alternativeName>
    <alternativeName>
        <fullName evidence="8">Phosphoribosylformylglycinamidine synthase subunit I</fullName>
    </alternativeName>
</protein>
<comment type="subunit">
    <text evidence="8">Part of the FGAM synthase complex composed of 1 PurL, 1 PurQ and 2 PurS subunits.</text>
</comment>
<dbReference type="PIRSF" id="PIRSF001586">
    <property type="entry name" value="FGAM_synth_I"/>
    <property type="match status" value="1"/>
</dbReference>
<dbReference type="CDD" id="cd01740">
    <property type="entry name" value="GATase1_FGAR_AT"/>
    <property type="match status" value="1"/>
</dbReference>
<keyword evidence="2 8" id="KW-0436">Ligase</keyword>
<organism evidence="9 10">
    <name type="scientific">Phormidesmis priestleyi ULC007</name>
    <dbReference type="NCBI Taxonomy" id="1920490"/>
    <lineage>
        <taxon>Bacteria</taxon>
        <taxon>Bacillati</taxon>
        <taxon>Cyanobacteriota</taxon>
        <taxon>Cyanophyceae</taxon>
        <taxon>Leptolyngbyales</taxon>
        <taxon>Leptolyngbyaceae</taxon>
        <taxon>Phormidesmis</taxon>
    </lineage>
</organism>
<evidence type="ECO:0000256" key="3">
    <source>
        <dbReference type="ARBA" id="ARBA00022741"/>
    </source>
</evidence>
<evidence type="ECO:0000313" key="10">
    <source>
        <dbReference type="Proteomes" id="UP000238634"/>
    </source>
</evidence>
<evidence type="ECO:0000313" key="9">
    <source>
        <dbReference type="EMBL" id="PSB20822.1"/>
    </source>
</evidence>
<feature type="active site" description="Nucleophile" evidence="8">
    <location>
        <position position="86"/>
    </location>
</feature>
<dbReference type="NCBIfam" id="NF002957">
    <property type="entry name" value="PRK03619.1"/>
    <property type="match status" value="1"/>
</dbReference>